<gene>
    <name evidence="2" type="ORF">SU86_001185</name>
</gene>
<sequence length="90" mass="10549">MMGYKPVHCESLKQKNSETNSASKDFRQKRKEDLVNELVDPICIITNANEMLYLRLGKFVDSETRDYFEMITRAITKTKTLVEELRQETS</sequence>
<accession>A0A3G1B051</accession>
<keyword evidence="3" id="KW-1185">Reference proteome</keyword>
<feature type="region of interest" description="Disordered" evidence="1">
    <location>
        <begin position="1"/>
        <end position="27"/>
    </location>
</feature>
<dbReference type="Proteomes" id="UP000266745">
    <property type="component" value="Chromosome"/>
</dbReference>
<dbReference type="STRING" id="1603555.SU86_001185"/>
<organism evidence="2 3">
    <name type="scientific">Candidatus Nitrosotenuis cloacae</name>
    <dbReference type="NCBI Taxonomy" id="1603555"/>
    <lineage>
        <taxon>Archaea</taxon>
        <taxon>Nitrososphaerota</taxon>
        <taxon>Candidatus Nitrosotenuis</taxon>
    </lineage>
</organism>
<dbReference type="GeneID" id="24874992"/>
<dbReference type="RefSeq" id="WP_048187706.1">
    <property type="nucleotide sequence ID" value="NZ_CP011097.1"/>
</dbReference>
<dbReference type="KEGG" id="tah:SU86_001185"/>
<dbReference type="AlphaFoldDB" id="A0A3G1B051"/>
<name>A0A3G1B051_9ARCH</name>
<evidence type="ECO:0000313" key="2">
    <source>
        <dbReference type="EMBL" id="AJZ75225.1"/>
    </source>
</evidence>
<evidence type="ECO:0000313" key="3">
    <source>
        <dbReference type="Proteomes" id="UP000266745"/>
    </source>
</evidence>
<proteinExistence type="predicted"/>
<protein>
    <submittedName>
        <fullName evidence="2">Uncharacterized protein</fullName>
    </submittedName>
</protein>
<reference evidence="2 3" key="1">
    <citation type="journal article" date="2016" name="Sci. Rep.">
        <title>A novel ammonia-oxidizing archaeon from wastewater treatment plant: Its enrichment, physiological and genomic characteristics.</title>
        <authorList>
            <person name="Li Y."/>
            <person name="Ding K."/>
            <person name="Wen X."/>
            <person name="Zhang B."/>
            <person name="Shen B."/>
            <person name="Yang Y."/>
        </authorList>
    </citation>
    <scope>NUCLEOTIDE SEQUENCE [LARGE SCALE GENOMIC DNA]</scope>
    <source>
        <strain evidence="2 3">SAT1</strain>
    </source>
</reference>
<dbReference type="OrthoDB" id="10937at2157"/>
<dbReference type="EMBL" id="CP011097">
    <property type="protein sequence ID" value="AJZ75225.1"/>
    <property type="molecule type" value="Genomic_DNA"/>
</dbReference>
<feature type="compositionally biased region" description="Basic and acidic residues" evidence="1">
    <location>
        <begin position="7"/>
        <end position="16"/>
    </location>
</feature>
<evidence type="ECO:0000256" key="1">
    <source>
        <dbReference type="SAM" id="MobiDB-lite"/>
    </source>
</evidence>